<organism evidence="2">
    <name type="scientific">marine sediment metagenome</name>
    <dbReference type="NCBI Taxonomy" id="412755"/>
    <lineage>
        <taxon>unclassified sequences</taxon>
        <taxon>metagenomes</taxon>
        <taxon>ecological metagenomes</taxon>
    </lineage>
</organism>
<feature type="region of interest" description="Disordered" evidence="1">
    <location>
        <begin position="1"/>
        <end position="33"/>
    </location>
</feature>
<feature type="compositionally biased region" description="Basic residues" evidence="1">
    <location>
        <begin position="22"/>
        <end position="33"/>
    </location>
</feature>
<dbReference type="AlphaFoldDB" id="A0A0F9FMM0"/>
<name>A0A0F9FMM0_9ZZZZ</name>
<proteinExistence type="predicted"/>
<gene>
    <name evidence="2" type="ORF">LCGC14_1932460</name>
</gene>
<sequence>MPHKGKGKYGVGRPSKKEKAGSSHKRKAKAKKK</sequence>
<protein>
    <submittedName>
        <fullName evidence="2">Uncharacterized protein</fullName>
    </submittedName>
</protein>
<accession>A0A0F9FMM0</accession>
<dbReference type="EMBL" id="LAZR01020775">
    <property type="protein sequence ID" value="KKL87664.1"/>
    <property type="molecule type" value="Genomic_DNA"/>
</dbReference>
<evidence type="ECO:0000256" key="1">
    <source>
        <dbReference type="SAM" id="MobiDB-lite"/>
    </source>
</evidence>
<reference evidence="2" key="1">
    <citation type="journal article" date="2015" name="Nature">
        <title>Complex archaea that bridge the gap between prokaryotes and eukaryotes.</title>
        <authorList>
            <person name="Spang A."/>
            <person name="Saw J.H."/>
            <person name="Jorgensen S.L."/>
            <person name="Zaremba-Niedzwiedzka K."/>
            <person name="Martijn J."/>
            <person name="Lind A.E."/>
            <person name="van Eijk R."/>
            <person name="Schleper C."/>
            <person name="Guy L."/>
            <person name="Ettema T.J."/>
        </authorList>
    </citation>
    <scope>NUCLEOTIDE SEQUENCE</scope>
</reference>
<evidence type="ECO:0000313" key="2">
    <source>
        <dbReference type="EMBL" id="KKL87664.1"/>
    </source>
</evidence>
<comment type="caution">
    <text evidence="2">The sequence shown here is derived from an EMBL/GenBank/DDBJ whole genome shotgun (WGS) entry which is preliminary data.</text>
</comment>